<dbReference type="VEuPathDB" id="FungiDB:PC110_g4754"/>
<dbReference type="Proteomes" id="UP000735874">
    <property type="component" value="Unassembled WGS sequence"/>
</dbReference>
<dbReference type="EMBL" id="MJFZ01000076">
    <property type="protein sequence ID" value="RAW38994.1"/>
    <property type="molecule type" value="Genomic_DNA"/>
</dbReference>
<dbReference type="Proteomes" id="UP000697107">
    <property type="component" value="Unassembled WGS sequence"/>
</dbReference>
<evidence type="ECO:0000313" key="5">
    <source>
        <dbReference type="EMBL" id="KAG2977213.1"/>
    </source>
</evidence>
<evidence type="ECO:0000313" key="8">
    <source>
        <dbReference type="Proteomes" id="UP000251314"/>
    </source>
</evidence>
<dbReference type="Pfam" id="PF12044">
    <property type="entry name" value="Metallopep"/>
    <property type="match status" value="2"/>
</dbReference>
<gene>
    <name evidence="7" type="ORF">PC110_g4754</name>
    <name evidence="2" type="ORF">PC113_g3800</name>
    <name evidence="3" type="ORF">PC115_g3573</name>
    <name evidence="4" type="ORF">PC117_g3904</name>
    <name evidence="5" type="ORF">PC118_g13014</name>
    <name evidence="6" type="ORF">PC129_g2228</name>
</gene>
<accession>A0A329SQ45</accession>
<comment type="caution">
    <text evidence="7">The sequence shown here is derived from an EMBL/GenBank/DDBJ whole genome shotgun (WGS) entry which is preliminary data.</text>
</comment>
<dbReference type="EMBL" id="RCMG01000060">
    <property type="protein sequence ID" value="KAG2865336.1"/>
    <property type="molecule type" value="Genomic_DNA"/>
</dbReference>
<dbReference type="Proteomes" id="UP000760860">
    <property type="component" value="Unassembled WGS sequence"/>
</dbReference>
<dbReference type="Gene3D" id="2.100.10.30">
    <property type="entry name" value="Jacalin-like lectin domain"/>
    <property type="match status" value="2"/>
</dbReference>
<dbReference type="EMBL" id="RCML01000433">
    <property type="protein sequence ID" value="KAG2977213.1"/>
    <property type="molecule type" value="Genomic_DNA"/>
</dbReference>
<dbReference type="AlphaFoldDB" id="A0A329SQ45"/>
<keyword evidence="8" id="KW-1185">Reference proteome</keyword>
<dbReference type="Proteomes" id="UP000251314">
    <property type="component" value="Unassembled WGS sequence"/>
</dbReference>
<dbReference type="EMBL" id="RCMV01000039">
    <property type="protein sequence ID" value="KAG3227231.1"/>
    <property type="molecule type" value="Genomic_DNA"/>
</dbReference>
<dbReference type="EMBL" id="RCMI01000060">
    <property type="protein sequence ID" value="KAG2938777.1"/>
    <property type="molecule type" value="Genomic_DNA"/>
</dbReference>
<dbReference type="PANTHER" id="PTHR21054">
    <property type="entry name" value="ZINC METALLOPROTEINASE-RELATED"/>
    <property type="match status" value="1"/>
</dbReference>
<dbReference type="OrthoDB" id="74460at2759"/>
<dbReference type="SUPFAM" id="SSF51101">
    <property type="entry name" value="Mannose-binding lectins"/>
    <property type="match status" value="2"/>
</dbReference>
<evidence type="ECO:0000313" key="3">
    <source>
        <dbReference type="EMBL" id="KAG2938777.1"/>
    </source>
</evidence>
<dbReference type="InterPro" id="IPR001229">
    <property type="entry name" value="Jacalin-like_lectin_dom"/>
</dbReference>
<reference evidence="2" key="2">
    <citation type="submission" date="2018-10" db="EMBL/GenBank/DDBJ databases">
        <title>Effector identification in a new, highly contiguous assembly of the strawberry crown rot pathogen Phytophthora cactorum.</title>
        <authorList>
            <person name="Armitage A.D."/>
            <person name="Nellist C.F."/>
            <person name="Bates H."/>
            <person name="Vickerstaff R.J."/>
            <person name="Harrison R.J."/>
        </authorList>
    </citation>
    <scope>NUCLEOTIDE SEQUENCE</scope>
    <source>
        <strain evidence="2">15-7</strain>
        <strain evidence="3">4032</strain>
        <strain evidence="4">4040</strain>
        <strain evidence="5">P415</strain>
        <strain evidence="6">P421</strain>
    </source>
</reference>
<organism evidence="7 8">
    <name type="scientific">Phytophthora cactorum</name>
    <dbReference type="NCBI Taxonomy" id="29920"/>
    <lineage>
        <taxon>Eukaryota</taxon>
        <taxon>Sar</taxon>
        <taxon>Stramenopiles</taxon>
        <taxon>Oomycota</taxon>
        <taxon>Peronosporomycetes</taxon>
        <taxon>Peronosporales</taxon>
        <taxon>Peronosporaceae</taxon>
        <taxon>Phytophthora</taxon>
    </lineage>
</organism>
<proteinExistence type="predicted"/>
<protein>
    <recommendedName>
        <fullName evidence="1">Jacalin-type lectin domain-containing protein</fullName>
    </recommendedName>
</protein>
<evidence type="ECO:0000259" key="1">
    <source>
        <dbReference type="PROSITE" id="PS51752"/>
    </source>
</evidence>
<dbReference type="Proteomes" id="UP000736787">
    <property type="component" value="Unassembled WGS sequence"/>
</dbReference>
<dbReference type="PROSITE" id="PS51752">
    <property type="entry name" value="JACALIN_LECTIN"/>
    <property type="match status" value="1"/>
</dbReference>
<dbReference type="Pfam" id="PF01419">
    <property type="entry name" value="Jacalin"/>
    <property type="match status" value="2"/>
</dbReference>
<evidence type="ECO:0000313" key="4">
    <source>
        <dbReference type="EMBL" id="KAG2951086.1"/>
    </source>
</evidence>
<evidence type="ECO:0000313" key="6">
    <source>
        <dbReference type="EMBL" id="KAG3227231.1"/>
    </source>
</evidence>
<name>A0A329SQ45_9STRA</name>
<evidence type="ECO:0000313" key="2">
    <source>
        <dbReference type="EMBL" id="KAG2865336.1"/>
    </source>
</evidence>
<dbReference type="InterPro" id="IPR053002">
    <property type="entry name" value="Metalloproteinase_M10B"/>
</dbReference>
<reference evidence="7 8" key="1">
    <citation type="submission" date="2018-01" db="EMBL/GenBank/DDBJ databases">
        <title>Draft genome of the strawberry crown rot pathogen Phytophthora cactorum.</title>
        <authorList>
            <person name="Armitage A.D."/>
            <person name="Lysoe E."/>
            <person name="Nellist C.F."/>
            <person name="Harrison R.J."/>
            <person name="Brurberg M.B."/>
        </authorList>
    </citation>
    <scope>NUCLEOTIDE SEQUENCE [LARGE SCALE GENOMIC DNA]</scope>
    <source>
        <strain evidence="7 8">10300</strain>
    </source>
</reference>
<dbReference type="EMBL" id="RCMK01000058">
    <property type="protein sequence ID" value="KAG2951086.1"/>
    <property type="molecule type" value="Genomic_DNA"/>
</dbReference>
<sequence>MPVSITVDNLQEDEVLSYPLVLLEGRITDLHPTDNLFLDARLDDLRSSLWPISPAGNFKAFVLLPSPGKFAITLQLTGIAHRIFCIEYQPRLTRFVVKFHYQICSDADDRDGFDAPLGVDNSDAVAIAKIRFNALLLQMATAELMHAAGLPRLTFAMQFAPDGLPDVTLLRCRFANAHARSVDGQKLIKLVQHDIEAAGLDDHPELEFKHAVVLGCSRYNKDTRKAEGHTALGGGKVGVFGSCGLHTWPSHLRELALCCLNNTRIDTRYLLDDSCYRGTFWANFSTGIGAMLHEIGHTFGLGHSTSGIMARGFDDMNRLLCVYEADSRSSHQSFRRSTAQGWIDLNHSTVREVTSRGGAHWNSASAQLLRHCPWISGYAKPSLVGPTVDWGSSVLGPVGHGTYNGTQIELPEKKLSSSVDDQLGAVMLDAGKYIDHLETLTRAHVAETERTEPLHAAGTKHWFILADGEFITRVDIRAMAWIDGLQLHTNLRSSRWYGGTGGSLHALQPAEGWHVSSFFGSKGDSHVGRLGVHCLPTSTGSSRPRSLGSNGTTSSVLSFPPAGKVLESGPKTPFSITLPEIGAVVVQCGRFVEGIKMLSPAEAASNSLDPRFYRSNEHVFQLCPGERLVKLEVYSGHWVDCIRFTTTLRVSPWFGGGRGPNNAVMESPAGYHICGFHGIRGKQYVGSVGALYCADGRVTCLQSELDQGPAQEPPKTRLFFVMRSVPVSNQTVDHPPKPPLGILVAVQRGSVTSVQSFDSVEMFDDLVTQLHSTLLTVGSSYQVHYVPLGSGEKLLQIDVSFRPASTNDPYTVIDGVCFHTTLRCSSWFGAYRESNLRFFMPPAGASVLQVRGTCTGSILTDLTGLVGVSIDSSTPFSPDARVLVDDGAYDVRLEAATPEFGIESVVLVKKNNSDNLDKHAWTWNQHGMPYPRVWRVPHKMLEDYADSKRTLFEEYLVGAINSGGAYSKTAAPVLRQ</sequence>
<dbReference type="Proteomes" id="UP000774804">
    <property type="component" value="Unassembled WGS sequence"/>
</dbReference>
<dbReference type="InterPro" id="IPR036404">
    <property type="entry name" value="Jacalin-like_lectin_dom_sf"/>
</dbReference>
<dbReference type="SUPFAM" id="SSF55486">
    <property type="entry name" value="Metalloproteases ('zincins'), catalytic domain"/>
    <property type="match status" value="1"/>
</dbReference>
<feature type="domain" description="Jacalin-type lectin" evidence="1">
    <location>
        <begin position="392"/>
        <end position="536"/>
    </location>
</feature>
<evidence type="ECO:0000313" key="7">
    <source>
        <dbReference type="EMBL" id="RAW38994.1"/>
    </source>
</evidence>
<dbReference type="InterPro" id="IPR021917">
    <property type="entry name" value="Unchr_Zn-peptidase-like"/>
</dbReference>
<dbReference type="PANTHER" id="PTHR21054:SF2">
    <property type="entry name" value="MIP04191P"/>
    <property type="match status" value="1"/>
</dbReference>